<name>A0ACD1IT90_9EURO</name>
<keyword evidence="2" id="KW-1185">Reference proteome</keyword>
<proteinExistence type="predicted"/>
<accession>A0ACD1IT90</accession>
<gene>
    <name evidence="1" type="ORF">BO79DRAFT_136710</name>
</gene>
<reference evidence="1" key="1">
    <citation type="submission" date="2018-02" db="EMBL/GenBank/DDBJ databases">
        <title>The genomes of Aspergillus section Nigri reveals drivers in fungal speciation.</title>
        <authorList>
            <consortium name="DOE Joint Genome Institute"/>
            <person name="Vesth T.C."/>
            <person name="Nybo J."/>
            <person name="Theobald S."/>
            <person name="Brandl J."/>
            <person name="Frisvad J.C."/>
            <person name="Nielsen K.F."/>
            <person name="Lyhne E.K."/>
            <person name="Kogle M.E."/>
            <person name="Kuo A."/>
            <person name="Riley R."/>
            <person name="Clum A."/>
            <person name="Nolan M."/>
            <person name="Lipzen A."/>
            <person name="Salamov A."/>
            <person name="Henrissat B."/>
            <person name="Wiebenga A."/>
            <person name="De vries R.P."/>
            <person name="Grigoriev I.V."/>
            <person name="Mortensen U.H."/>
            <person name="Andersen M.R."/>
            <person name="Baker S.E."/>
        </authorList>
    </citation>
    <scope>NUCLEOTIDE SEQUENCE</scope>
    <source>
        <strain evidence="1">CBS 115574</strain>
    </source>
</reference>
<dbReference type="EMBL" id="KZ824536">
    <property type="protein sequence ID" value="RAK93466.1"/>
    <property type="molecule type" value="Genomic_DNA"/>
</dbReference>
<organism evidence="1 2">
    <name type="scientific">Aspergillus costaricaensis CBS 115574</name>
    <dbReference type="NCBI Taxonomy" id="1448317"/>
    <lineage>
        <taxon>Eukaryota</taxon>
        <taxon>Fungi</taxon>
        <taxon>Dikarya</taxon>
        <taxon>Ascomycota</taxon>
        <taxon>Pezizomycotina</taxon>
        <taxon>Eurotiomycetes</taxon>
        <taxon>Eurotiomycetidae</taxon>
        <taxon>Eurotiales</taxon>
        <taxon>Aspergillaceae</taxon>
        <taxon>Aspergillus</taxon>
        <taxon>Aspergillus subgen. Circumdati</taxon>
    </lineage>
</organism>
<evidence type="ECO:0000313" key="2">
    <source>
        <dbReference type="Proteomes" id="UP000249748"/>
    </source>
</evidence>
<sequence length="194" mass="21515">MKSDTVRGVIPTMIYHFLNEPEGLKKLKDELTSIDIRNYNDLQQLPYLSTCIYEMLRLHPPVPSTALRLAPPGGLVVAGKFIPEGTTIATLQYSLFQDLNSFLIKVHLCPGLLVCDICLSRQGSFSKYGLGRFSCLGKSMSLMELRVAIALILTNFNIDFTPGEYGSRMIAEISDCFTTAVGPMQVVMKARTTE</sequence>
<dbReference type="Proteomes" id="UP000249748">
    <property type="component" value="Unassembled WGS sequence"/>
</dbReference>
<evidence type="ECO:0000313" key="1">
    <source>
        <dbReference type="EMBL" id="RAK93466.1"/>
    </source>
</evidence>
<protein>
    <submittedName>
        <fullName evidence="1">Cytochrome P450</fullName>
    </submittedName>
</protein>